<feature type="region of interest" description="Disordered" evidence="1">
    <location>
        <begin position="205"/>
        <end position="228"/>
    </location>
</feature>
<dbReference type="Proteomes" id="UP001152797">
    <property type="component" value="Unassembled WGS sequence"/>
</dbReference>
<comment type="caution">
    <text evidence="2">The sequence shown here is derived from an EMBL/GenBank/DDBJ whole genome shotgun (WGS) entry which is preliminary data.</text>
</comment>
<organism evidence="2">
    <name type="scientific">Cladocopium goreaui</name>
    <dbReference type="NCBI Taxonomy" id="2562237"/>
    <lineage>
        <taxon>Eukaryota</taxon>
        <taxon>Sar</taxon>
        <taxon>Alveolata</taxon>
        <taxon>Dinophyceae</taxon>
        <taxon>Suessiales</taxon>
        <taxon>Symbiodiniaceae</taxon>
        <taxon>Cladocopium</taxon>
    </lineage>
</organism>
<dbReference type="OrthoDB" id="418491at2759"/>
<evidence type="ECO:0000313" key="2">
    <source>
        <dbReference type="EMBL" id="CAI3972613.1"/>
    </source>
</evidence>
<feature type="compositionally biased region" description="Polar residues" evidence="1">
    <location>
        <begin position="264"/>
        <end position="273"/>
    </location>
</feature>
<reference evidence="3 4" key="2">
    <citation type="submission" date="2024-05" db="EMBL/GenBank/DDBJ databases">
        <authorList>
            <person name="Chen Y."/>
            <person name="Shah S."/>
            <person name="Dougan E. K."/>
            <person name="Thang M."/>
            <person name="Chan C."/>
        </authorList>
    </citation>
    <scope>NUCLEOTIDE SEQUENCE [LARGE SCALE GENOMIC DNA]</scope>
</reference>
<dbReference type="AlphaFoldDB" id="A0A9P1BFM7"/>
<protein>
    <submittedName>
        <fullName evidence="2">Uncharacterized protein</fullName>
    </submittedName>
</protein>
<evidence type="ECO:0000313" key="3">
    <source>
        <dbReference type="EMBL" id="CAL4759925.1"/>
    </source>
</evidence>
<feature type="compositionally biased region" description="Low complexity" evidence="1">
    <location>
        <begin position="313"/>
        <end position="322"/>
    </location>
</feature>
<proteinExistence type="predicted"/>
<name>A0A9P1BFM7_9DINO</name>
<evidence type="ECO:0000313" key="4">
    <source>
        <dbReference type="Proteomes" id="UP001152797"/>
    </source>
</evidence>
<feature type="region of interest" description="Disordered" evidence="1">
    <location>
        <begin position="264"/>
        <end position="365"/>
    </location>
</feature>
<feature type="compositionally biased region" description="Basic and acidic residues" evidence="1">
    <location>
        <begin position="205"/>
        <end position="218"/>
    </location>
</feature>
<gene>
    <name evidence="2" type="ORF">C1SCF055_LOCUS1182</name>
</gene>
<reference evidence="2" key="1">
    <citation type="submission" date="2022-10" db="EMBL/GenBank/DDBJ databases">
        <authorList>
            <person name="Chen Y."/>
            <person name="Dougan E. K."/>
            <person name="Chan C."/>
            <person name="Rhodes N."/>
            <person name="Thang M."/>
        </authorList>
    </citation>
    <scope>NUCLEOTIDE SEQUENCE</scope>
</reference>
<dbReference type="PANTHER" id="PTHR38150:SF1">
    <property type="entry name" value="PFU DOMAIN-CONTAINING PROTEIN"/>
    <property type="match status" value="1"/>
</dbReference>
<sequence>MAKLAASQVAPDGSKICELLMRFNPKQLRQEFKQLYLDRLHHGKWTEGPEAEPSTSSVSLSSKSRRLAERAHLRIQEESGSRRHVDMLLWRQEQVEAHRQRLREERDAQQVEQCTFRPCLVSRHNRSMNGGLRLYTQATARQACREENAAVQEQHRLDKEMSGCTFRPNLRKSDKSFHATSKTFRPSPRGADACAQRMRKAFAEKDSRRRFLEERAPSDRPSQISAGCLTGTYCEEPRALASPGRAKGGSMGDLELRARSTWVTATPTPSQAGPSPEGEGGVKAEEDTAASGANGASKDLASPAVRQRRVQPKQRPTQRPQAVPRCGTSPKETARRPQIISTPPSARAGPRLPLPTHPRTDTMEAVTSPRPLLIAEVNISQELPPQKIFLYASDDVSQVARRFAERHHLAPHLAERLKKYLTALSQQNERAS</sequence>
<dbReference type="PANTHER" id="PTHR38150">
    <property type="entry name" value="EF-HAND DOMAIN-CONTAINING PROTEIN"/>
    <property type="match status" value="1"/>
</dbReference>
<dbReference type="EMBL" id="CAMXCT020000023">
    <property type="protein sequence ID" value="CAL1125988.1"/>
    <property type="molecule type" value="Genomic_DNA"/>
</dbReference>
<dbReference type="EMBL" id="CAMXCT010000023">
    <property type="protein sequence ID" value="CAI3972613.1"/>
    <property type="molecule type" value="Genomic_DNA"/>
</dbReference>
<evidence type="ECO:0000256" key="1">
    <source>
        <dbReference type="SAM" id="MobiDB-lite"/>
    </source>
</evidence>
<accession>A0A9P1BFM7</accession>
<keyword evidence="4" id="KW-1185">Reference proteome</keyword>
<dbReference type="EMBL" id="CAMXCT030000023">
    <property type="protein sequence ID" value="CAL4759925.1"/>
    <property type="molecule type" value="Genomic_DNA"/>
</dbReference>